<protein>
    <submittedName>
        <fullName evidence="1">Uncharacterized protein</fullName>
    </submittedName>
</protein>
<reference evidence="1" key="1">
    <citation type="journal article" date="2015" name="Nature">
        <title>Complex archaea that bridge the gap between prokaryotes and eukaryotes.</title>
        <authorList>
            <person name="Spang A."/>
            <person name="Saw J.H."/>
            <person name="Jorgensen S.L."/>
            <person name="Zaremba-Niedzwiedzka K."/>
            <person name="Martijn J."/>
            <person name="Lind A.E."/>
            <person name="van Eijk R."/>
            <person name="Schleper C."/>
            <person name="Guy L."/>
            <person name="Ettema T.J."/>
        </authorList>
    </citation>
    <scope>NUCLEOTIDE SEQUENCE</scope>
</reference>
<comment type="caution">
    <text evidence="1">The sequence shown here is derived from an EMBL/GenBank/DDBJ whole genome shotgun (WGS) entry which is preliminary data.</text>
</comment>
<organism evidence="1">
    <name type="scientific">marine sediment metagenome</name>
    <dbReference type="NCBI Taxonomy" id="412755"/>
    <lineage>
        <taxon>unclassified sequences</taxon>
        <taxon>metagenomes</taxon>
        <taxon>ecological metagenomes</taxon>
    </lineage>
</organism>
<evidence type="ECO:0000313" key="1">
    <source>
        <dbReference type="EMBL" id="KKN91248.1"/>
    </source>
</evidence>
<name>A0A0F9XH53_9ZZZZ</name>
<gene>
    <name evidence="1" type="ORF">LCGC14_0221160</name>
</gene>
<sequence length="69" mass="7932">MGLDWDDHGKCDDLSRSDPRLVKCVEELGDKANGIFASLKVVEIPNDIKYTIEDYDGIEHIVEEHQTWE</sequence>
<accession>A0A0F9XH53</accession>
<dbReference type="EMBL" id="LAZR01000105">
    <property type="protein sequence ID" value="KKN91248.1"/>
    <property type="molecule type" value="Genomic_DNA"/>
</dbReference>
<proteinExistence type="predicted"/>
<dbReference type="AlphaFoldDB" id="A0A0F9XH53"/>